<keyword evidence="2" id="KW-1185">Reference proteome</keyword>
<dbReference type="Proteomes" id="UP000805649">
    <property type="component" value="Unassembled WGS sequence"/>
</dbReference>
<sequence>MSFPTLHVNLEDVSAIASTPSKGLNTCGFAQFPVTTLRFPTIPRPLVCPSPGTECTSSGSYMGCSSLIPTKCRGSSVESKQIALDCAAGELCCRFRPNTACFTWLTTESTATYTLFECRSTTGVGTLVAMPTGLPVTTPISVSTLGETDKISPPSTGATSRTAVSPFPTSISVYQSGEAPPGAVAASIAGALALLGVIAGGVVYLWSRDKKKRKRQGTGVHRRGSLAISGPFLLSGAPPKIPRPPRVHEMSTYDAQQKTSSTYSSDGRGSEGTAQVEHAKPPRRPRRSGDFGGGWI</sequence>
<proteinExistence type="predicted"/>
<reference evidence="1 2" key="1">
    <citation type="journal article" date="2020" name="Phytopathology">
        <title>Genome Sequence Resources of Colletotrichum truncatum, C. plurivorum, C. musicola, and C. sojae: Four Species Pathogenic to Soybean (Glycine max).</title>
        <authorList>
            <person name="Rogerio F."/>
            <person name="Boufleur T.R."/>
            <person name="Ciampi-Guillardi M."/>
            <person name="Sukno S.A."/>
            <person name="Thon M.R."/>
            <person name="Massola Junior N.S."/>
            <person name="Baroncelli R."/>
        </authorList>
    </citation>
    <scope>NUCLEOTIDE SEQUENCE [LARGE SCALE GENOMIC DNA]</scope>
    <source>
        <strain evidence="1 2">CMES1059</strain>
    </source>
</reference>
<comment type="caution">
    <text evidence="1">The sequence shown here is derived from an EMBL/GenBank/DDBJ whole genome shotgun (WGS) entry which is preliminary data.</text>
</comment>
<accession>A0ACC3YSG8</accession>
<name>A0ACC3YSG8_COLTU</name>
<evidence type="ECO:0000313" key="2">
    <source>
        <dbReference type="Proteomes" id="UP000805649"/>
    </source>
</evidence>
<evidence type="ECO:0000313" key="1">
    <source>
        <dbReference type="EMBL" id="KAL0934845.1"/>
    </source>
</evidence>
<gene>
    <name evidence="1" type="ORF">CTRU02_209436</name>
</gene>
<dbReference type="EMBL" id="VUJX02000006">
    <property type="protein sequence ID" value="KAL0934845.1"/>
    <property type="molecule type" value="Genomic_DNA"/>
</dbReference>
<organism evidence="1 2">
    <name type="scientific">Colletotrichum truncatum</name>
    <name type="common">Anthracnose fungus</name>
    <name type="synonym">Colletotrichum capsici</name>
    <dbReference type="NCBI Taxonomy" id="5467"/>
    <lineage>
        <taxon>Eukaryota</taxon>
        <taxon>Fungi</taxon>
        <taxon>Dikarya</taxon>
        <taxon>Ascomycota</taxon>
        <taxon>Pezizomycotina</taxon>
        <taxon>Sordariomycetes</taxon>
        <taxon>Hypocreomycetidae</taxon>
        <taxon>Glomerellales</taxon>
        <taxon>Glomerellaceae</taxon>
        <taxon>Colletotrichum</taxon>
        <taxon>Colletotrichum truncatum species complex</taxon>
    </lineage>
</organism>
<protein>
    <submittedName>
        <fullName evidence="1">Uncharacterized protein</fullName>
    </submittedName>
</protein>